<proteinExistence type="predicted"/>
<dbReference type="Proteomes" id="UP000516369">
    <property type="component" value="Chromosome"/>
</dbReference>
<evidence type="ECO:0000313" key="2">
    <source>
        <dbReference type="Proteomes" id="UP000516369"/>
    </source>
</evidence>
<dbReference type="AlphaFoldDB" id="A0A7H1MYW0"/>
<dbReference type="Pfam" id="PF09424">
    <property type="entry name" value="YqeY"/>
    <property type="match status" value="1"/>
</dbReference>
<dbReference type="SUPFAM" id="SSF89095">
    <property type="entry name" value="GatB/YqeY motif"/>
    <property type="match status" value="1"/>
</dbReference>
<dbReference type="Gene3D" id="1.10.1510.10">
    <property type="entry name" value="Uncharacterised protein YqeY/AIM41 PF09424, N-terminal domain"/>
    <property type="match status" value="1"/>
</dbReference>
<dbReference type="EMBL" id="CP053923">
    <property type="protein sequence ID" value="QNT68646.1"/>
    <property type="molecule type" value="Genomic_DNA"/>
</dbReference>
<dbReference type="PANTHER" id="PTHR28055">
    <property type="entry name" value="ALTERED INHERITANCE OF MITOCHONDRIA PROTEIN 41, MITOCHONDRIAL"/>
    <property type="match status" value="1"/>
</dbReference>
<dbReference type="InterPro" id="IPR003789">
    <property type="entry name" value="Asn/Gln_tRNA_amidoTrase-B-like"/>
</dbReference>
<evidence type="ECO:0000313" key="1">
    <source>
        <dbReference type="EMBL" id="QNT68646.1"/>
    </source>
</evidence>
<accession>A0A7H1MYW0</accession>
<dbReference type="GO" id="GO:0016884">
    <property type="term" value="F:carbon-nitrogen ligase activity, with glutamine as amido-N-donor"/>
    <property type="evidence" value="ECO:0007669"/>
    <property type="project" value="InterPro"/>
</dbReference>
<dbReference type="InterPro" id="IPR042184">
    <property type="entry name" value="YqeY/Aim41_N"/>
</dbReference>
<dbReference type="KEGG" id="dvn:HQ394_03780"/>
<sequence length="174" mass="19310">MPIAAHVRLNREGVNGSWVARRWRVRRQFDEALKAAMRARDTRAVSTMRLILAALKDRDIAERGKGNSEGLSDQQVLALLQSMVRQREESIKLYEQGGRQDLADDERAEIGIIQEFLPQPLDEQQTAAAVEAIVSEVGAVSIKDMGRVMALLKERHAGCIDLARAGALVRARLG</sequence>
<dbReference type="InterPro" id="IPR019004">
    <property type="entry name" value="YqeY/Aim41"/>
</dbReference>
<dbReference type="PANTHER" id="PTHR28055:SF1">
    <property type="entry name" value="ALTERED INHERITANCE OF MITOCHONDRIA PROTEIN 41, MITOCHONDRIAL"/>
    <property type="match status" value="1"/>
</dbReference>
<dbReference type="Gene3D" id="1.10.10.410">
    <property type="match status" value="1"/>
</dbReference>
<name>A0A7H1MYW0_9PROT</name>
<gene>
    <name evidence="1" type="ORF">HQ394_03780</name>
</gene>
<reference evidence="1 2" key="1">
    <citation type="submission" date="2020-05" db="EMBL/GenBank/DDBJ databases">
        <title>Complete closed genome sequence of Defluviicoccus vanus.</title>
        <authorList>
            <person name="Bessarab I."/>
            <person name="Arumugam K."/>
            <person name="Maszenan A.M."/>
            <person name="Seviour R.J."/>
            <person name="Williams R.B."/>
        </authorList>
    </citation>
    <scope>NUCLEOTIDE SEQUENCE [LARGE SCALE GENOMIC DNA]</scope>
    <source>
        <strain evidence="1 2">Ben 114</strain>
    </source>
</reference>
<dbReference type="InterPro" id="IPR023168">
    <property type="entry name" value="GatB_Yqey_C_2"/>
</dbReference>
<organism evidence="1 2">
    <name type="scientific">Defluviicoccus vanus</name>
    <dbReference type="NCBI Taxonomy" id="111831"/>
    <lineage>
        <taxon>Bacteria</taxon>
        <taxon>Pseudomonadati</taxon>
        <taxon>Pseudomonadota</taxon>
        <taxon>Alphaproteobacteria</taxon>
        <taxon>Rhodospirillales</taxon>
        <taxon>Rhodospirillaceae</taxon>
        <taxon>Defluviicoccus</taxon>
    </lineage>
</organism>
<protein>
    <submittedName>
        <fullName evidence="1">GatB/YqeY domain-containing protein</fullName>
    </submittedName>
</protein>
<keyword evidence="2" id="KW-1185">Reference proteome</keyword>